<accession>A0A444U8D5</accession>
<dbReference type="PANTHER" id="PTHR11360">
    <property type="entry name" value="MONOCARBOXYLATE TRANSPORTER"/>
    <property type="match status" value="1"/>
</dbReference>
<keyword evidence="6" id="KW-1185">Reference proteome</keyword>
<dbReference type="Proteomes" id="UP000289886">
    <property type="component" value="Unassembled WGS sequence"/>
</dbReference>
<evidence type="ECO:0000313" key="5">
    <source>
        <dbReference type="EMBL" id="RXM31421.1"/>
    </source>
</evidence>
<dbReference type="PROSITE" id="PS50850">
    <property type="entry name" value="MFS"/>
    <property type="match status" value="1"/>
</dbReference>
<comment type="caution">
    <text evidence="5">The sequence shown here is derived from an EMBL/GenBank/DDBJ whole genome shotgun (WGS) entry which is preliminary data.</text>
</comment>
<keyword evidence="3" id="KW-1133">Transmembrane helix</keyword>
<name>A0A444U8D5_ACIRT</name>
<protein>
    <recommendedName>
        <fullName evidence="4">Major facilitator superfamily (MFS) profile domain-containing protein</fullName>
    </recommendedName>
</protein>
<evidence type="ECO:0000259" key="4">
    <source>
        <dbReference type="PROSITE" id="PS50850"/>
    </source>
</evidence>
<gene>
    <name evidence="5" type="ORF">EOD39_6998</name>
</gene>
<dbReference type="FunFam" id="1.20.1250.20:FF:000406">
    <property type="entry name" value="Monocarboxylate transporter 2"/>
    <property type="match status" value="1"/>
</dbReference>
<feature type="transmembrane region" description="Helical" evidence="3">
    <location>
        <begin position="385"/>
        <end position="403"/>
    </location>
</feature>
<dbReference type="SUPFAM" id="SSF103473">
    <property type="entry name" value="MFS general substrate transporter"/>
    <property type="match status" value="1"/>
</dbReference>
<dbReference type="GO" id="GO:0008028">
    <property type="term" value="F:monocarboxylic acid transmembrane transporter activity"/>
    <property type="evidence" value="ECO:0007669"/>
    <property type="project" value="TreeGrafter"/>
</dbReference>
<feature type="transmembrane region" description="Helical" evidence="3">
    <location>
        <begin position="261"/>
        <end position="281"/>
    </location>
</feature>
<feature type="transmembrane region" description="Helical" evidence="3">
    <location>
        <begin position="103"/>
        <end position="123"/>
    </location>
</feature>
<feature type="transmembrane region" description="Helical" evidence="3">
    <location>
        <begin position="197"/>
        <end position="215"/>
    </location>
</feature>
<feature type="compositionally biased region" description="Basic and acidic residues" evidence="2">
    <location>
        <begin position="504"/>
        <end position="520"/>
    </location>
</feature>
<dbReference type="EMBL" id="SCEB01215083">
    <property type="protein sequence ID" value="RXM31421.1"/>
    <property type="molecule type" value="Genomic_DNA"/>
</dbReference>
<sequence length="533" mass="57237">MRRTFSPQGPGSSDTEGSPGRVILLLRIAQAGADPLCHVSEKERERAREHSRRNQLPDPCGQRMWLKELKKLFGVRGEWGAPGRSTPLHSETKPPAPACTDGGYGWVIAATCFVVTGLTSSVVRSFGLFFIEVQEHFDEQASNISWISAIAVAVFHLTSPVASALSVLLSHRAVIMLGGLFAMLGMLGGSFGLSLVWMYLTTGVILGLGISFSWIPAQSMVNQYFNQRRAMANAIVSSGECVFSFVFIPFFQWLINSMAWKGAMVVIAGLQLNLCVCGALMRPYRPPAKNTPSSGVKRQDSEEKPPLMDFSLLKLPKFLSIIVFALFSVVGFHIPAIYLVPFAQGIGVEKLSATFLVSYWSVADLVGRLGCGWLVNLALVRNIRLLAMMTTVLGTSLMLLPIATSYPSLAAFSCFCGVSFGAAVSLLLTVLIDVVGVSRLDSALGMLMFFRSVGCLLGPPLAGTLVDMTGNYGSGFYAAGGALITSVGFLLLTDFLMTSSEGRPGPELERGPPDSQRKGVEQCSVCVKAAPPP</sequence>
<keyword evidence="3" id="KW-0472">Membrane</keyword>
<feature type="transmembrane region" description="Helical" evidence="3">
    <location>
        <begin position="444"/>
        <end position="462"/>
    </location>
</feature>
<dbReference type="InterPro" id="IPR050327">
    <property type="entry name" value="Proton-linked_MCT"/>
</dbReference>
<dbReference type="GO" id="GO:0016020">
    <property type="term" value="C:membrane"/>
    <property type="evidence" value="ECO:0007669"/>
    <property type="project" value="UniProtKB-SubCell"/>
</dbReference>
<evidence type="ECO:0000313" key="6">
    <source>
        <dbReference type="Proteomes" id="UP000289886"/>
    </source>
</evidence>
<dbReference type="Pfam" id="PF07690">
    <property type="entry name" value="MFS_1"/>
    <property type="match status" value="1"/>
</dbReference>
<feature type="transmembrane region" description="Helical" evidence="3">
    <location>
        <begin position="359"/>
        <end position="378"/>
    </location>
</feature>
<dbReference type="InterPro" id="IPR036259">
    <property type="entry name" value="MFS_trans_sf"/>
</dbReference>
<feature type="transmembrane region" description="Helical" evidence="3">
    <location>
        <begin position="235"/>
        <end position="255"/>
    </location>
</feature>
<dbReference type="InterPro" id="IPR020846">
    <property type="entry name" value="MFS_dom"/>
</dbReference>
<feature type="transmembrane region" description="Helical" evidence="3">
    <location>
        <begin position="474"/>
        <end position="493"/>
    </location>
</feature>
<feature type="domain" description="Major facilitator superfamily (MFS) profile" evidence="4">
    <location>
        <begin position="105"/>
        <end position="498"/>
    </location>
</feature>
<organism evidence="5 6">
    <name type="scientific">Acipenser ruthenus</name>
    <name type="common">Sterlet sturgeon</name>
    <dbReference type="NCBI Taxonomy" id="7906"/>
    <lineage>
        <taxon>Eukaryota</taxon>
        <taxon>Metazoa</taxon>
        <taxon>Chordata</taxon>
        <taxon>Craniata</taxon>
        <taxon>Vertebrata</taxon>
        <taxon>Euteleostomi</taxon>
        <taxon>Actinopterygii</taxon>
        <taxon>Chondrostei</taxon>
        <taxon>Acipenseriformes</taxon>
        <taxon>Acipenseridae</taxon>
        <taxon>Acipenser</taxon>
    </lineage>
</organism>
<feature type="transmembrane region" description="Helical" evidence="3">
    <location>
        <begin position="143"/>
        <end position="166"/>
    </location>
</feature>
<dbReference type="AlphaFoldDB" id="A0A444U8D5"/>
<comment type="subcellular location">
    <subcellularLocation>
        <location evidence="1">Membrane</location>
        <topology evidence="1">Multi-pass membrane protein</topology>
    </subcellularLocation>
</comment>
<keyword evidence="3" id="KW-0812">Transmembrane</keyword>
<feature type="transmembrane region" description="Helical" evidence="3">
    <location>
        <begin position="173"/>
        <end position="191"/>
    </location>
</feature>
<evidence type="ECO:0000256" key="1">
    <source>
        <dbReference type="ARBA" id="ARBA00004141"/>
    </source>
</evidence>
<evidence type="ECO:0000256" key="3">
    <source>
        <dbReference type="SAM" id="Phobius"/>
    </source>
</evidence>
<dbReference type="Gene3D" id="1.20.1250.20">
    <property type="entry name" value="MFS general substrate transporter like domains"/>
    <property type="match status" value="1"/>
</dbReference>
<reference evidence="5 6" key="1">
    <citation type="submission" date="2019-01" db="EMBL/GenBank/DDBJ databases">
        <title>Draft Genome and Complete Hox-Cluster Characterization of the Sterlet Sturgeon (Acipenser ruthenus).</title>
        <authorList>
            <person name="Wei Q."/>
        </authorList>
    </citation>
    <scope>NUCLEOTIDE SEQUENCE [LARGE SCALE GENOMIC DNA]</scope>
    <source>
        <strain evidence="5">WHYD16114868_AA</strain>
        <tissue evidence="5">Blood</tissue>
    </source>
</reference>
<dbReference type="PANTHER" id="PTHR11360:SF84">
    <property type="entry name" value="MAJOR FACILITATOR SUPERFAMILY (MFS) PROFILE DOMAIN-CONTAINING PROTEIN"/>
    <property type="match status" value="1"/>
</dbReference>
<evidence type="ECO:0000256" key="2">
    <source>
        <dbReference type="SAM" id="MobiDB-lite"/>
    </source>
</evidence>
<feature type="transmembrane region" description="Helical" evidence="3">
    <location>
        <begin position="409"/>
        <end position="432"/>
    </location>
</feature>
<proteinExistence type="predicted"/>
<dbReference type="InterPro" id="IPR011701">
    <property type="entry name" value="MFS"/>
</dbReference>
<feature type="transmembrane region" description="Helical" evidence="3">
    <location>
        <begin position="318"/>
        <end position="339"/>
    </location>
</feature>
<feature type="region of interest" description="Disordered" evidence="2">
    <location>
        <begin position="502"/>
        <end position="523"/>
    </location>
</feature>